<protein>
    <recommendedName>
        <fullName evidence="5">Lpxtg-domain-containing protein</fullName>
    </recommendedName>
</protein>
<keyword evidence="1" id="KW-0472">Membrane</keyword>
<evidence type="ECO:0000256" key="1">
    <source>
        <dbReference type="SAM" id="Phobius"/>
    </source>
</evidence>
<comment type="caution">
    <text evidence="3">The sequence shown here is derived from an EMBL/GenBank/DDBJ whole genome shotgun (WGS) entry which is preliminary data.</text>
</comment>
<reference evidence="3 4" key="1">
    <citation type="submission" date="2024-01" db="EMBL/GenBank/DDBJ databases">
        <authorList>
            <person name="Allen C."/>
            <person name="Tagirdzhanova G."/>
        </authorList>
    </citation>
    <scope>NUCLEOTIDE SEQUENCE [LARGE SCALE GENOMIC DNA]</scope>
    <source>
        <strain evidence="3 4">CBS 119000</strain>
    </source>
</reference>
<dbReference type="Proteomes" id="UP001642502">
    <property type="component" value="Unassembled WGS sequence"/>
</dbReference>
<feature type="transmembrane region" description="Helical" evidence="1">
    <location>
        <begin position="272"/>
        <end position="293"/>
    </location>
</feature>
<accession>A0ABP0DNH7</accession>
<sequence>MSPRFSSTTQSGMRSKLVLVTAVVLASSATALLVAPGSPCEQYCGNVLSTTTGADMTCQDSDYASTSTGVVFEACIGCELQSAYSTGNISDLNYLLCKNANSEAVALSKCIFWLMSLDNLRYAIVYCLFGLENNTNSADSPCIIKYVGGTVSFPRAARINLLTLDSPACGMLESAFTYDNMTVGVGSYGFCQDWIEIQVPKCTACLSSSSPFLQNYVIILDAACRQMPNIGSTLGVQGGPFSTTPMTITTPSTAPLYTYTPVHSAISLGAEVGIAVGGFAFFLVATGFLIVFFGRRRRRAFLKSIEARQSSGQDGSGPHVASNGWPSSSMFQTTGKAYDRYATPTSTQPLRGWENASPVSVSTAAESNGYFPRHLSPHKSQGNSPIGADDGSTYSAWPIQDSMAHFAAGSVHDNLPGSAKGQPWPVAHTRVDNERVAHEYELAQIGAVYSGTSSRF</sequence>
<evidence type="ECO:0000313" key="3">
    <source>
        <dbReference type="EMBL" id="CAK7269843.1"/>
    </source>
</evidence>
<gene>
    <name evidence="3" type="ORF">SEPCBS119000_003778</name>
</gene>
<dbReference type="EMBL" id="CAWUON010000052">
    <property type="protein sequence ID" value="CAK7269843.1"/>
    <property type="molecule type" value="Genomic_DNA"/>
</dbReference>
<keyword evidence="1" id="KW-1133">Transmembrane helix</keyword>
<feature type="chain" id="PRO_5047042444" description="Lpxtg-domain-containing protein" evidence="2">
    <location>
        <begin position="32"/>
        <end position="456"/>
    </location>
</feature>
<proteinExistence type="predicted"/>
<keyword evidence="2" id="KW-0732">Signal</keyword>
<evidence type="ECO:0008006" key="5">
    <source>
        <dbReference type="Google" id="ProtNLM"/>
    </source>
</evidence>
<evidence type="ECO:0000313" key="4">
    <source>
        <dbReference type="Proteomes" id="UP001642502"/>
    </source>
</evidence>
<evidence type="ECO:0000256" key="2">
    <source>
        <dbReference type="SAM" id="SignalP"/>
    </source>
</evidence>
<keyword evidence="4" id="KW-1185">Reference proteome</keyword>
<feature type="signal peptide" evidence="2">
    <location>
        <begin position="1"/>
        <end position="31"/>
    </location>
</feature>
<name>A0ABP0DNH7_9PEZI</name>
<keyword evidence="1" id="KW-0812">Transmembrane</keyword>
<organism evidence="3 4">
    <name type="scientific">Sporothrix epigloea</name>
    <dbReference type="NCBI Taxonomy" id="1892477"/>
    <lineage>
        <taxon>Eukaryota</taxon>
        <taxon>Fungi</taxon>
        <taxon>Dikarya</taxon>
        <taxon>Ascomycota</taxon>
        <taxon>Pezizomycotina</taxon>
        <taxon>Sordariomycetes</taxon>
        <taxon>Sordariomycetidae</taxon>
        <taxon>Ophiostomatales</taxon>
        <taxon>Ophiostomataceae</taxon>
        <taxon>Sporothrix</taxon>
    </lineage>
</organism>